<gene>
    <name evidence="2" type="ORF">KC19_7G146500</name>
    <name evidence="3" type="ORF">KC19_7G146600</name>
    <name evidence="4" type="ORF">KC19_7G146700</name>
    <name evidence="5" type="ORF">KC19_7G146800</name>
</gene>
<protein>
    <submittedName>
        <fullName evidence="5">Uncharacterized protein</fullName>
    </submittedName>
</protein>
<evidence type="ECO:0000313" key="6">
    <source>
        <dbReference type="Proteomes" id="UP000822688"/>
    </source>
</evidence>
<comment type="caution">
    <text evidence="5">The sequence shown here is derived from an EMBL/GenBank/DDBJ whole genome shotgun (WGS) entry which is preliminary data.</text>
</comment>
<evidence type="ECO:0000313" key="3">
    <source>
        <dbReference type="EMBL" id="KAG0567595.1"/>
    </source>
</evidence>
<keyword evidence="1" id="KW-0812">Transmembrane</keyword>
<name>A0A8T0HAB2_CERPU</name>
<evidence type="ECO:0000313" key="4">
    <source>
        <dbReference type="EMBL" id="KAG0567596.1"/>
    </source>
</evidence>
<dbReference type="EMBL" id="CM026428">
    <property type="protein sequence ID" value="KAG0567597.1"/>
    <property type="molecule type" value="Genomic_DNA"/>
</dbReference>
<dbReference type="AlphaFoldDB" id="A0A8T0HAB2"/>
<keyword evidence="6" id="KW-1185">Reference proteome</keyword>
<feature type="transmembrane region" description="Helical" evidence="1">
    <location>
        <begin position="59"/>
        <end position="79"/>
    </location>
</feature>
<keyword evidence="1" id="KW-1133">Transmembrane helix</keyword>
<dbReference type="Proteomes" id="UP000822688">
    <property type="component" value="Chromosome 7"/>
</dbReference>
<keyword evidence="1" id="KW-0472">Membrane</keyword>
<sequence>MRAIASRIDTHHAWCSIRTRTGPAHITPNSSAHFATCNRLLHILTVDKLRSLRSTACVMAGRSASAVLVLGFLVVAAFCMTEASAMKPKGGLLDVDVLIKLNNKCQEDVRLVVGVGKVLDCKKGQLAVLGPVTVKLEALNLLKLQLFVFDKNGKLLKVKAVLNVNLGLLGKLIEGVTELVLDVVEEVVEGVEGKVIKLLCGNKVLVHLLVEV</sequence>
<evidence type="ECO:0000313" key="2">
    <source>
        <dbReference type="EMBL" id="KAG0567594.1"/>
    </source>
</evidence>
<dbReference type="EMBL" id="CM026428">
    <property type="protein sequence ID" value="KAG0567596.1"/>
    <property type="molecule type" value="Genomic_DNA"/>
</dbReference>
<proteinExistence type="predicted"/>
<evidence type="ECO:0000256" key="1">
    <source>
        <dbReference type="SAM" id="Phobius"/>
    </source>
</evidence>
<dbReference type="EMBL" id="CM026428">
    <property type="protein sequence ID" value="KAG0567594.1"/>
    <property type="molecule type" value="Genomic_DNA"/>
</dbReference>
<accession>A0A8T0HAB2</accession>
<organism evidence="5 6">
    <name type="scientific">Ceratodon purpureus</name>
    <name type="common">Fire moss</name>
    <name type="synonym">Dicranum purpureum</name>
    <dbReference type="NCBI Taxonomy" id="3225"/>
    <lineage>
        <taxon>Eukaryota</taxon>
        <taxon>Viridiplantae</taxon>
        <taxon>Streptophyta</taxon>
        <taxon>Embryophyta</taxon>
        <taxon>Bryophyta</taxon>
        <taxon>Bryophytina</taxon>
        <taxon>Bryopsida</taxon>
        <taxon>Dicranidae</taxon>
        <taxon>Pseudoditrichales</taxon>
        <taxon>Ditrichaceae</taxon>
        <taxon>Ceratodon</taxon>
    </lineage>
</organism>
<evidence type="ECO:0000313" key="5">
    <source>
        <dbReference type="EMBL" id="KAG0567597.1"/>
    </source>
</evidence>
<dbReference type="EMBL" id="CM026428">
    <property type="protein sequence ID" value="KAG0567595.1"/>
    <property type="molecule type" value="Genomic_DNA"/>
</dbReference>
<reference evidence="5" key="1">
    <citation type="submission" date="2020-06" db="EMBL/GenBank/DDBJ databases">
        <title>WGS assembly of Ceratodon purpureus strain R40.</title>
        <authorList>
            <person name="Carey S.B."/>
            <person name="Jenkins J."/>
            <person name="Shu S."/>
            <person name="Lovell J.T."/>
            <person name="Sreedasyam A."/>
            <person name="Maumus F."/>
            <person name="Tiley G.P."/>
            <person name="Fernandez-Pozo N."/>
            <person name="Barry K."/>
            <person name="Chen C."/>
            <person name="Wang M."/>
            <person name="Lipzen A."/>
            <person name="Daum C."/>
            <person name="Saski C.A."/>
            <person name="Payton A.C."/>
            <person name="Mcbreen J.C."/>
            <person name="Conrad R.E."/>
            <person name="Kollar L.M."/>
            <person name="Olsson S."/>
            <person name="Huttunen S."/>
            <person name="Landis J.B."/>
            <person name="Wickett N.J."/>
            <person name="Johnson M.G."/>
            <person name="Rensing S.A."/>
            <person name="Grimwood J."/>
            <person name="Schmutz J."/>
            <person name="Mcdaniel S.F."/>
        </authorList>
    </citation>
    <scope>NUCLEOTIDE SEQUENCE</scope>
    <source>
        <strain evidence="5">R40</strain>
    </source>
</reference>